<dbReference type="Proteomes" id="UP001165367">
    <property type="component" value="Unassembled WGS sequence"/>
</dbReference>
<organism evidence="1 2">
    <name type="scientific">Terrimonas ginsenosidimutans</name>
    <dbReference type="NCBI Taxonomy" id="2908004"/>
    <lineage>
        <taxon>Bacteria</taxon>
        <taxon>Pseudomonadati</taxon>
        <taxon>Bacteroidota</taxon>
        <taxon>Chitinophagia</taxon>
        <taxon>Chitinophagales</taxon>
        <taxon>Chitinophagaceae</taxon>
        <taxon>Terrimonas</taxon>
    </lineage>
</organism>
<accession>A0ABS9KVC5</accession>
<gene>
    <name evidence="1" type="ORF">LZZ85_17990</name>
</gene>
<dbReference type="RefSeq" id="WP_237874732.1">
    <property type="nucleotide sequence ID" value="NZ_JAKLTR010000012.1"/>
</dbReference>
<keyword evidence="2" id="KW-1185">Reference proteome</keyword>
<evidence type="ECO:0000313" key="1">
    <source>
        <dbReference type="EMBL" id="MCG2616194.1"/>
    </source>
</evidence>
<protein>
    <submittedName>
        <fullName evidence="1">Uncharacterized protein</fullName>
    </submittedName>
</protein>
<reference evidence="1" key="1">
    <citation type="submission" date="2022-01" db="EMBL/GenBank/DDBJ databases">
        <authorList>
            <person name="Jo J.-H."/>
            <person name="Im W.-T."/>
        </authorList>
    </citation>
    <scope>NUCLEOTIDE SEQUENCE</scope>
    <source>
        <strain evidence="1">NA20</strain>
    </source>
</reference>
<proteinExistence type="predicted"/>
<comment type="caution">
    <text evidence="1">The sequence shown here is derived from an EMBL/GenBank/DDBJ whole genome shotgun (WGS) entry which is preliminary data.</text>
</comment>
<dbReference type="PROSITE" id="PS51257">
    <property type="entry name" value="PROKAR_LIPOPROTEIN"/>
    <property type="match status" value="1"/>
</dbReference>
<evidence type="ECO:0000313" key="2">
    <source>
        <dbReference type="Proteomes" id="UP001165367"/>
    </source>
</evidence>
<name>A0ABS9KVC5_9BACT</name>
<dbReference type="EMBL" id="JAKLTR010000012">
    <property type="protein sequence ID" value="MCG2616194.1"/>
    <property type="molecule type" value="Genomic_DNA"/>
</dbReference>
<sequence length="164" mass="17621">MSTRISLAAVTSWLILTACSIGGGANKDLATGLTYRYTHCSVRDVQLVDVRNIPFTSNVVHMGTTFLVSASGIQNFTLTDGKAYPGCELTLKDKLGKTIAQVPDLLESTAKDGIITPGPLDLAATITMSPPLTSGETYRITARFFDKKEVKREVVAEVVVQLVD</sequence>